<proteinExistence type="predicted"/>
<sequence length="562" mass="58934">MSPAAPGVGGALPSRSELENWPTEHLDAAATQLRTIGSQSVALFDEHRQGVAAPGGTTWAGDGKDSALDRVTADLGVVRRQRDVHNEAADIAESGGHDVRAAKGEFLDAITTAVNDGFSVGEDLTATDTRRWDINTIVERNRAAKEHADDIRWYAQRLVQTDTFVGDRLEAKAAELDGIKFENEGEGRDGTVRFVDNETDGTDPNQPAVGAPNDGSGPMSDAQVAAALNDLLNGQDLSAAEAAQLESELRQGLLVASSRGLNAGDAYAQAEEAAANFMSKLRRPYIRLSTRLGVFADALRTPEGDFLSDVSGDVIPAARNAAGELIWVDETTGRPVAEGTPGAMTIPAQGGFHLGHDFGSENWRILRQAMEEGWTQQELNDFVNRHSPFRLETPAENSGHANEDHSPYAPNPAWTPERLQAGANAAAGSNSAPSISLPPNLPNVLNHPPVALPSFDGSHSPVPGLPPVAPTPPLPPWLTGAGGGEYTHNPLGGPIGVNVDTLPAPAPAAPSPGWSPPDISVHMPDVNVTPEEAGKATGVVAGIGAFLAILGKIGSELAYPFK</sequence>
<dbReference type="EMBL" id="JBKBDD010000025">
    <property type="protein sequence ID" value="MFN6548489.1"/>
    <property type="molecule type" value="Genomic_DNA"/>
</dbReference>
<evidence type="ECO:0000313" key="4">
    <source>
        <dbReference type="Proteomes" id="UP001635816"/>
    </source>
</evidence>
<dbReference type="Pfam" id="PF14410">
    <property type="entry name" value="GH-E"/>
    <property type="match status" value="1"/>
</dbReference>
<dbReference type="Proteomes" id="UP001635816">
    <property type="component" value="Unassembled WGS sequence"/>
</dbReference>
<dbReference type="RefSeq" id="WP_082131831.1">
    <property type="nucleotide sequence ID" value="NZ_JBKBDD010000025.1"/>
</dbReference>
<evidence type="ECO:0000259" key="2">
    <source>
        <dbReference type="Pfam" id="PF14410"/>
    </source>
</evidence>
<reference evidence="3 4" key="1">
    <citation type="submission" date="2024-12" db="EMBL/GenBank/DDBJ databases">
        <title>The coexistence of Mycolicibacterium septicum and Mycolicibacterium nivoides in clinical samples.</title>
        <authorList>
            <person name="Wang C."/>
            <person name="Feng Y."/>
            <person name="Zong Z."/>
        </authorList>
    </citation>
    <scope>NUCLEOTIDE SEQUENCE [LARGE SCALE GENOMIC DNA]</scope>
    <source>
        <strain evidence="3 4">120309</strain>
    </source>
</reference>
<organism evidence="3 4">
    <name type="scientific">Mycolicibacterium nivoides</name>
    <dbReference type="NCBI Taxonomy" id="2487344"/>
    <lineage>
        <taxon>Bacteria</taxon>
        <taxon>Bacillati</taxon>
        <taxon>Actinomycetota</taxon>
        <taxon>Actinomycetes</taxon>
        <taxon>Mycobacteriales</taxon>
        <taxon>Mycobacteriaceae</taxon>
        <taxon>Mycolicibacterium</taxon>
    </lineage>
</organism>
<evidence type="ECO:0000256" key="1">
    <source>
        <dbReference type="SAM" id="MobiDB-lite"/>
    </source>
</evidence>
<keyword evidence="4" id="KW-1185">Reference proteome</keyword>
<dbReference type="InterPro" id="IPR026835">
    <property type="entry name" value="YqcG_C"/>
</dbReference>
<protein>
    <submittedName>
        <fullName evidence="3">GH-E family nuclease</fullName>
    </submittedName>
</protein>
<feature type="domain" description="Toxin YqcG C-terminal" evidence="2">
    <location>
        <begin position="347"/>
        <end position="403"/>
    </location>
</feature>
<gene>
    <name evidence="3" type="ORF">ACK4CT_35580</name>
</gene>
<evidence type="ECO:0000313" key="3">
    <source>
        <dbReference type="EMBL" id="MFN6548489.1"/>
    </source>
</evidence>
<name>A0ABW9LKF8_9MYCO</name>
<feature type="region of interest" description="Disordered" evidence="1">
    <location>
        <begin position="187"/>
        <end position="219"/>
    </location>
</feature>
<comment type="caution">
    <text evidence="3">The sequence shown here is derived from an EMBL/GenBank/DDBJ whole genome shotgun (WGS) entry which is preliminary data.</text>
</comment>
<accession>A0ABW9LKF8</accession>
<feature type="region of interest" description="Disordered" evidence="1">
    <location>
        <begin position="391"/>
        <end position="416"/>
    </location>
</feature>